<evidence type="ECO:0000313" key="3">
    <source>
        <dbReference type="EMBL" id="SIQ17555.1"/>
    </source>
</evidence>
<evidence type="ECO:0000256" key="1">
    <source>
        <dbReference type="ARBA" id="ARBA00022729"/>
    </source>
</evidence>
<dbReference type="EMBL" id="UFVS01000001">
    <property type="protein sequence ID" value="SUX44873.1"/>
    <property type="molecule type" value="Genomic_DNA"/>
</dbReference>
<dbReference type="GeneID" id="303675972"/>
<evidence type="ECO:0000313" key="5">
    <source>
        <dbReference type="Proteomes" id="UP000185725"/>
    </source>
</evidence>
<dbReference type="Proteomes" id="UP000185725">
    <property type="component" value="Unassembled WGS sequence"/>
</dbReference>
<evidence type="ECO:0000313" key="6">
    <source>
        <dbReference type="Proteomes" id="UP000255231"/>
    </source>
</evidence>
<keyword evidence="1" id="KW-0732">Signal</keyword>
<dbReference type="AlphaFoldDB" id="A0A381FEE5"/>
<keyword evidence="5" id="KW-1185">Reference proteome</keyword>
<dbReference type="InterPro" id="IPR026444">
    <property type="entry name" value="Secre_tail"/>
</dbReference>
<name>A0A381FEE5_9FLAO</name>
<dbReference type="EMBL" id="FTMF01000003">
    <property type="protein sequence ID" value="SIQ17555.1"/>
    <property type="molecule type" value="Genomic_DNA"/>
</dbReference>
<dbReference type="NCBIfam" id="TIGR04183">
    <property type="entry name" value="Por_Secre_tail"/>
    <property type="match status" value="1"/>
</dbReference>
<accession>A0A381FEE5</accession>
<feature type="domain" description="Secretion system C-terminal sorting" evidence="2">
    <location>
        <begin position="13"/>
        <end position="84"/>
    </location>
</feature>
<protein>
    <submittedName>
        <fullName evidence="3 4">Por secretion system C-terminal sorting domain</fullName>
    </submittedName>
</protein>
<reference evidence="4 6" key="2">
    <citation type="submission" date="2018-06" db="EMBL/GenBank/DDBJ databases">
        <authorList>
            <consortium name="Pathogen Informatics"/>
            <person name="Doyle S."/>
        </authorList>
    </citation>
    <scope>NUCLEOTIDE SEQUENCE [LARGE SCALE GENOMIC DNA]</scope>
    <source>
        <strain evidence="4 6">NCTC13560</strain>
    </source>
</reference>
<dbReference type="RefSeq" id="WP_228421285.1">
    <property type="nucleotide sequence ID" value="NZ_CP033929.1"/>
</dbReference>
<evidence type="ECO:0000259" key="2">
    <source>
        <dbReference type="Pfam" id="PF18962"/>
    </source>
</evidence>
<organism evidence="4 6">
    <name type="scientific">Chryseobacterium indoltheticum</name>
    <dbReference type="NCBI Taxonomy" id="254"/>
    <lineage>
        <taxon>Bacteria</taxon>
        <taxon>Pseudomonadati</taxon>
        <taxon>Bacteroidota</taxon>
        <taxon>Flavobacteriia</taxon>
        <taxon>Flavobacteriales</taxon>
        <taxon>Weeksellaceae</taxon>
        <taxon>Chryseobacterium group</taxon>
        <taxon>Chryseobacterium</taxon>
    </lineage>
</organism>
<proteinExistence type="predicted"/>
<dbReference type="Proteomes" id="UP000255231">
    <property type="component" value="Unassembled WGS sequence"/>
</dbReference>
<sequence length="85" mass="9535">MGVQDATFSQIRVYPNPASERIFVEGLKDKNSVAEIFSTEGRKVLDETKFDFENSINITGIPAGVYYINIKSGDLKSYSQKIIIK</sequence>
<evidence type="ECO:0000313" key="4">
    <source>
        <dbReference type="EMBL" id="SUX44873.1"/>
    </source>
</evidence>
<gene>
    <name evidence="4" type="ORF">NCTC13560_02770</name>
    <name evidence="3" type="ORF">SAMN05421682_10364</name>
</gene>
<dbReference type="Pfam" id="PF18962">
    <property type="entry name" value="Por_Secre_tail"/>
    <property type="match status" value="1"/>
</dbReference>
<reference evidence="3 5" key="1">
    <citation type="submission" date="2017-01" db="EMBL/GenBank/DDBJ databases">
        <authorList>
            <person name="Varghese N."/>
            <person name="Submissions S."/>
        </authorList>
    </citation>
    <scope>NUCLEOTIDE SEQUENCE [LARGE SCALE GENOMIC DNA]</scope>
    <source>
        <strain evidence="3 5">ATCC 27950</strain>
    </source>
</reference>